<name>A0A521C661_9FLAO</name>
<dbReference type="Gene3D" id="1.10.10.10">
    <property type="entry name" value="Winged helix-like DNA-binding domain superfamily/Winged helix DNA-binding domain"/>
    <property type="match status" value="1"/>
</dbReference>
<dbReference type="SUPFAM" id="SSF88946">
    <property type="entry name" value="Sigma2 domain of RNA polymerase sigma factors"/>
    <property type="match status" value="1"/>
</dbReference>
<dbReference type="PANTHER" id="PTHR43133">
    <property type="entry name" value="RNA POLYMERASE ECF-TYPE SIGMA FACTO"/>
    <property type="match status" value="1"/>
</dbReference>
<dbReference type="EMBL" id="FXTC01000002">
    <property type="protein sequence ID" value="SMO54311.1"/>
    <property type="molecule type" value="Genomic_DNA"/>
</dbReference>
<reference evidence="7 8" key="1">
    <citation type="submission" date="2017-05" db="EMBL/GenBank/DDBJ databases">
        <authorList>
            <person name="Varghese N."/>
            <person name="Submissions S."/>
        </authorList>
    </citation>
    <scope>NUCLEOTIDE SEQUENCE [LARGE SCALE GENOMIC DNA]</scope>
    <source>
        <strain evidence="7 8">DSM 29371</strain>
    </source>
</reference>
<dbReference type="InterPro" id="IPR013325">
    <property type="entry name" value="RNA_pol_sigma_r2"/>
</dbReference>
<keyword evidence="8" id="KW-1185">Reference proteome</keyword>
<organism evidence="7 8">
    <name type="scientific">Chryseobacterium rhizoplanae</name>
    <dbReference type="NCBI Taxonomy" id="1609531"/>
    <lineage>
        <taxon>Bacteria</taxon>
        <taxon>Pseudomonadati</taxon>
        <taxon>Bacteroidota</taxon>
        <taxon>Flavobacteriia</taxon>
        <taxon>Flavobacteriales</taxon>
        <taxon>Weeksellaceae</taxon>
        <taxon>Chryseobacterium group</taxon>
        <taxon>Chryseobacterium</taxon>
    </lineage>
</organism>
<evidence type="ECO:0000256" key="4">
    <source>
        <dbReference type="ARBA" id="ARBA00023163"/>
    </source>
</evidence>
<dbReference type="Gene3D" id="1.10.1740.10">
    <property type="match status" value="1"/>
</dbReference>
<dbReference type="InterPro" id="IPR007627">
    <property type="entry name" value="RNA_pol_sigma70_r2"/>
</dbReference>
<dbReference type="InterPro" id="IPR036388">
    <property type="entry name" value="WH-like_DNA-bd_sf"/>
</dbReference>
<evidence type="ECO:0000259" key="6">
    <source>
        <dbReference type="Pfam" id="PF08281"/>
    </source>
</evidence>
<keyword evidence="2" id="KW-0805">Transcription regulation</keyword>
<evidence type="ECO:0000313" key="7">
    <source>
        <dbReference type="EMBL" id="SMO54311.1"/>
    </source>
</evidence>
<evidence type="ECO:0000256" key="1">
    <source>
        <dbReference type="ARBA" id="ARBA00010641"/>
    </source>
</evidence>
<evidence type="ECO:0000313" key="8">
    <source>
        <dbReference type="Proteomes" id="UP000316916"/>
    </source>
</evidence>
<proteinExistence type="inferred from homology"/>
<dbReference type="Pfam" id="PF08281">
    <property type="entry name" value="Sigma70_r4_2"/>
    <property type="match status" value="1"/>
</dbReference>
<comment type="similarity">
    <text evidence="1">Belongs to the sigma-70 factor family. ECF subfamily.</text>
</comment>
<keyword evidence="3" id="KW-0731">Sigma factor</keyword>
<protein>
    <submittedName>
        <fullName evidence="7">RNA polymerase sigma-70 factor, ECF subfamily</fullName>
    </submittedName>
</protein>
<dbReference type="AlphaFoldDB" id="A0A521C661"/>
<dbReference type="GO" id="GO:0003677">
    <property type="term" value="F:DNA binding"/>
    <property type="evidence" value="ECO:0007669"/>
    <property type="project" value="InterPro"/>
</dbReference>
<keyword evidence="4" id="KW-0804">Transcription</keyword>
<dbReference type="Pfam" id="PF04542">
    <property type="entry name" value="Sigma70_r2"/>
    <property type="match status" value="1"/>
</dbReference>
<dbReference type="Proteomes" id="UP000316916">
    <property type="component" value="Unassembled WGS sequence"/>
</dbReference>
<dbReference type="GO" id="GO:0016987">
    <property type="term" value="F:sigma factor activity"/>
    <property type="evidence" value="ECO:0007669"/>
    <property type="project" value="UniProtKB-KW"/>
</dbReference>
<dbReference type="InterPro" id="IPR013249">
    <property type="entry name" value="RNA_pol_sigma70_r4_t2"/>
</dbReference>
<gene>
    <name evidence="7" type="ORF">SAMN06265171_102435</name>
</gene>
<feature type="domain" description="RNA polymerase sigma factor 70 region 4 type 2" evidence="6">
    <location>
        <begin position="147"/>
        <end position="196"/>
    </location>
</feature>
<dbReference type="InterPro" id="IPR013324">
    <property type="entry name" value="RNA_pol_sigma_r3/r4-like"/>
</dbReference>
<sequence length="215" mass="25100">MDCTLIRCNLFLPDSFIISNRIRQQHYMEESKEQILVKHLLKKEEAAWKELFGAYSGNLSYVCSRYVAEREDVHDVLQNSFIKMFRSIESFEYRGSGSLKAWMTRITVNESLKHIKQKGDFKSVVEVDDLPDIPNEEEPDFEEIPRDDIMMMIKSLPDGYRTVFNLFVFEKKSHKEIAGLLGIAENSSASQFHRAKGLLVQKIKEFKMSKKAQYE</sequence>
<dbReference type="PANTHER" id="PTHR43133:SF46">
    <property type="entry name" value="RNA POLYMERASE SIGMA-70 FACTOR ECF SUBFAMILY"/>
    <property type="match status" value="1"/>
</dbReference>
<evidence type="ECO:0000256" key="2">
    <source>
        <dbReference type="ARBA" id="ARBA00023015"/>
    </source>
</evidence>
<evidence type="ECO:0000259" key="5">
    <source>
        <dbReference type="Pfam" id="PF04542"/>
    </source>
</evidence>
<dbReference type="SUPFAM" id="SSF88659">
    <property type="entry name" value="Sigma3 and sigma4 domains of RNA polymerase sigma factors"/>
    <property type="match status" value="1"/>
</dbReference>
<dbReference type="NCBIfam" id="TIGR02937">
    <property type="entry name" value="sigma70-ECF"/>
    <property type="match status" value="1"/>
</dbReference>
<feature type="domain" description="RNA polymerase sigma-70 region 2" evidence="5">
    <location>
        <begin position="51"/>
        <end position="118"/>
    </location>
</feature>
<dbReference type="GO" id="GO:0006352">
    <property type="term" value="P:DNA-templated transcription initiation"/>
    <property type="evidence" value="ECO:0007669"/>
    <property type="project" value="InterPro"/>
</dbReference>
<evidence type="ECO:0000256" key="3">
    <source>
        <dbReference type="ARBA" id="ARBA00023082"/>
    </source>
</evidence>
<dbReference type="InterPro" id="IPR039425">
    <property type="entry name" value="RNA_pol_sigma-70-like"/>
</dbReference>
<dbReference type="InterPro" id="IPR014284">
    <property type="entry name" value="RNA_pol_sigma-70_dom"/>
</dbReference>
<accession>A0A521C661</accession>